<feature type="region of interest" description="Disordered" evidence="1">
    <location>
        <begin position="1"/>
        <end position="47"/>
    </location>
</feature>
<organism evidence="2 3">
    <name type="scientific">Microbotryum saponariae</name>
    <dbReference type="NCBI Taxonomy" id="289078"/>
    <lineage>
        <taxon>Eukaryota</taxon>
        <taxon>Fungi</taxon>
        <taxon>Dikarya</taxon>
        <taxon>Basidiomycota</taxon>
        <taxon>Pucciniomycotina</taxon>
        <taxon>Microbotryomycetes</taxon>
        <taxon>Microbotryales</taxon>
        <taxon>Microbotryaceae</taxon>
        <taxon>Microbotryum</taxon>
    </lineage>
</organism>
<evidence type="ECO:0000313" key="3">
    <source>
        <dbReference type="Proteomes" id="UP000249723"/>
    </source>
</evidence>
<sequence length="618" mass="68976">MSYGKSTSQALLRSPSNRATGAPSSPRSSTSDGIDYGSSDESDTIDVVHDRHKDTSRAALIAQVKPFLSVSASSTPSNTGSFASPLGFLSSASTSPNYRRGDRAKSISTSLNQIRIPVTTPRSLRSPLLIGHVFAVVVLFGLMLRSGGGSVSAGSAGISAAALDAQRNIRGKLAVDFESHESPEGCKSASGNFDEDCEPSTLMKDLLDHLAIRRSRQNSWQKKPVIEEPFPWLINATVILHGEHGPCLHIKQSVRLNCLIGLCAGDSMDRLHNNVWCEFVGGNKINVDPDHPWSPPIVRKEIPTILGDDGKETRDSIDAKAARAQSEDQWGSRRGHNWFQTRPWVCDLQEYNATVINVFTWGVLQDMEAIYAGEDFFHSPSTYMERFDHNMVPLLKNVAKGLNRPSVMEPSLIELSAGFWDLRAMTELDFIAAGISRPYPQDSSIPFGSIGKDREEQWSTNMRHALEHVAQIFQGPHAVREGPPIMLRSLHHPKRNNYTPYTRAFALDQLTSKLVHDLRVESVVSHPTMFRSMKNHLQQTWKQKQKRQDNDEEAEEAAIDFGFDDRLRIDEIGPLLRGQDDQFKDFLHPNPIPGSYLWSDIMMYELKRAFEKVGRTYA</sequence>
<reference evidence="3" key="1">
    <citation type="submission" date="2016-10" db="EMBL/GenBank/DDBJ databases">
        <authorList>
            <person name="Jeantristanb JTB J.-T."/>
            <person name="Ricardo R."/>
        </authorList>
    </citation>
    <scope>NUCLEOTIDE SEQUENCE [LARGE SCALE GENOMIC DNA]</scope>
</reference>
<keyword evidence="3" id="KW-1185">Reference proteome</keyword>
<protein>
    <submittedName>
        <fullName evidence="2">BZ3500_MvSof-1268-A1-R1_Chr2-3g05283 protein</fullName>
    </submittedName>
</protein>
<dbReference type="Proteomes" id="UP000249723">
    <property type="component" value="Unassembled WGS sequence"/>
</dbReference>
<evidence type="ECO:0000256" key="1">
    <source>
        <dbReference type="SAM" id="MobiDB-lite"/>
    </source>
</evidence>
<accession>A0A2X0M9V0</accession>
<name>A0A2X0M9V0_9BASI</name>
<feature type="compositionally biased region" description="Polar residues" evidence="1">
    <location>
        <begin position="1"/>
        <end position="32"/>
    </location>
</feature>
<proteinExistence type="predicted"/>
<gene>
    <name evidence="2" type="ORF">BZ3500_MVSOF-1268-A1-R1_CHR2-3G05283</name>
</gene>
<dbReference type="OrthoDB" id="2588793at2759"/>
<dbReference type="EMBL" id="FMWP01000011">
    <property type="protein sequence ID" value="SCZ87815.1"/>
    <property type="molecule type" value="Genomic_DNA"/>
</dbReference>
<evidence type="ECO:0000313" key="2">
    <source>
        <dbReference type="EMBL" id="SCZ87815.1"/>
    </source>
</evidence>
<dbReference type="AlphaFoldDB" id="A0A2X0M9V0"/>